<dbReference type="InterPro" id="IPR017441">
    <property type="entry name" value="Protein_kinase_ATP_BS"/>
</dbReference>
<keyword evidence="15" id="KW-1185">Reference proteome</keyword>
<sequence length="892" mass="101440">MPVASSQKPGSLKDPTVAQLFSTNDPEKRFEDLREIGHGSFGAVFFATDTETNETVAIKKMAFSGKQALEKWQDIIKEVRFLKNIHHQHIVQFRGCYLKEQTCWLIMEYCIGSAADIIEVHRKPLREQEIAAMCEQVLYGLSYLHSLNRIHRDVKAGNILLTDPGVVKLADFGSASLACPAQSFVGTPYWMAPEVILAMDEGQYDDRADIWSLGITCIELAERKPPLFNMNAMSALYHIAQNEAPSLARDPATPWSPRLRTFIESCLKKEPSERMNTARCLEHAFITEPRPVNVLQDLVIRTKAVVRELDNFQYRKMRKLMYLDEQQAGSSSTSELSSLDMEEMDDDLCGGAESTSSRSNSIASYQSSQSAGGLFPGNHSRGGSGAGSLQRRQQRPPIPSHMMPDRNGVDVPDQNHGAGNNGAGNNGAGNNGASNNVTRDDNTTIVSIGDEHDAIASNGPSTTPPLPEQGIPSGHRPPKDEVATLRRSKFSTLRTTKLITREHEEYQRENNMYEQMDGYKRLRQTHQKELKQLEERCAGEVELLRQRLDKEYEQLLQQFQKELQKLHHNHQSELEKKAKANEEMEKKLKKRIVQAQDQDMKNFGNLQKKEYKQNKERAKVELKQRGGSRSAIEAAIRQAKQSMQSQQSEAERRFVREQKTQLELELRRLRRRRILQYHLLEQELLREELNVRSRQLETAHGLLRRHHQQTMEIETGHVNVLQEQKKQHQHSQHESETLNQKQYNNRLNDDLRKRHTLQAKQQPRELKAKEVQIRKQFRQAVKTQTRQYKALQTQLLQTLPKEEHREMVAKLKDEQKRKLALLADQYESTIGSMVQDQTSFDEESTRNGFSLLALSSPSQYASPDATSGSMLSGDGGMASSSSFSSLATTGAP</sequence>
<evidence type="ECO:0000313" key="16">
    <source>
        <dbReference type="WBParaSite" id="PSAMB.scaffold552size47466.g7122.t1"/>
    </source>
</evidence>
<evidence type="ECO:0000256" key="7">
    <source>
        <dbReference type="ARBA" id="ARBA00022840"/>
    </source>
</evidence>
<comment type="catalytic activity">
    <reaction evidence="10">
        <text>L-seryl-[protein] + ATP = O-phospho-L-seryl-[protein] + ADP + H(+)</text>
        <dbReference type="Rhea" id="RHEA:17989"/>
        <dbReference type="Rhea" id="RHEA-COMP:9863"/>
        <dbReference type="Rhea" id="RHEA-COMP:11604"/>
        <dbReference type="ChEBI" id="CHEBI:15378"/>
        <dbReference type="ChEBI" id="CHEBI:29999"/>
        <dbReference type="ChEBI" id="CHEBI:30616"/>
        <dbReference type="ChEBI" id="CHEBI:83421"/>
        <dbReference type="ChEBI" id="CHEBI:456216"/>
        <dbReference type="EC" id="2.7.11.1"/>
    </reaction>
</comment>
<dbReference type="PROSITE" id="PS00107">
    <property type="entry name" value="PROTEIN_KINASE_ATP"/>
    <property type="match status" value="1"/>
</dbReference>
<keyword evidence="8 12" id="KW-0175">Coiled coil</keyword>
<dbReference type="EC" id="2.7.11.1" evidence="2"/>
<feature type="region of interest" description="Disordered" evidence="13">
    <location>
        <begin position="723"/>
        <end position="744"/>
    </location>
</feature>
<dbReference type="WBParaSite" id="PSAMB.scaffold552size47466.g7122.t1">
    <property type="protein sequence ID" value="PSAMB.scaffold552size47466.g7122.t1"/>
    <property type="gene ID" value="PSAMB.scaffold552size47466.g7122"/>
</dbReference>
<dbReference type="InterPro" id="IPR000719">
    <property type="entry name" value="Prot_kinase_dom"/>
</dbReference>
<feature type="compositionally biased region" description="Low complexity" evidence="13">
    <location>
        <begin position="330"/>
        <end position="339"/>
    </location>
</feature>
<dbReference type="Proteomes" id="UP000887566">
    <property type="component" value="Unplaced"/>
</dbReference>
<feature type="compositionally biased region" description="Low complexity" evidence="13">
    <location>
        <begin position="356"/>
        <end position="370"/>
    </location>
</feature>
<dbReference type="InterPro" id="IPR051234">
    <property type="entry name" value="TAO_STE20_kinase"/>
</dbReference>
<organism evidence="15 16">
    <name type="scientific">Plectus sambesii</name>
    <dbReference type="NCBI Taxonomy" id="2011161"/>
    <lineage>
        <taxon>Eukaryota</taxon>
        <taxon>Metazoa</taxon>
        <taxon>Ecdysozoa</taxon>
        <taxon>Nematoda</taxon>
        <taxon>Chromadorea</taxon>
        <taxon>Plectida</taxon>
        <taxon>Plectina</taxon>
        <taxon>Plectoidea</taxon>
        <taxon>Plectidae</taxon>
        <taxon>Plectus</taxon>
    </lineage>
</organism>
<dbReference type="SMART" id="SM00220">
    <property type="entry name" value="S_TKc"/>
    <property type="match status" value="1"/>
</dbReference>
<dbReference type="PROSITE" id="PS50011">
    <property type="entry name" value="PROTEIN_KINASE_DOM"/>
    <property type="match status" value="1"/>
</dbReference>
<feature type="region of interest" description="Disordered" evidence="13">
    <location>
        <begin position="857"/>
        <end position="892"/>
    </location>
</feature>
<dbReference type="AlphaFoldDB" id="A0A914WVB1"/>
<name>A0A914WVB1_9BILA</name>
<evidence type="ECO:0000256" key="1">
    <source>
        <dbReference type="ARBA" id="ARBA00008874"/>
    </source>
</evidence>
<dbReference type="InterPro" id="IPR011009">
    <property type="entry name" value="Kinase-like_dom_sf"/>
</dbReference>
<reference evidence="16" key="1">
    <citation type="submission" date="2022-11" db="UniProtKB">
        <authorList>
            <consortium name="WormBaseParasite"/>
        </authorList>
    </citation>
    <scope>IDENTIFICATION</scope>
</reference>
<keyword evidence="6" id="KW-0418">Kinase</keyword>
<accession>A0A914WVB1</accession>
<evidence type="ECO:0000256" key="2">
    <source>
        <dbReference type="ARBA" id="ARBA00012513"/>
    </source>
</evidence>
<evidence type="ECO:0000313" key="15">
    <source>
        <dbReference type="Proteomes" id="UP000887566"/>
    </source>
</evidence>
<dbReference type="Pfam" id="PF00069">
    <property type="entry name" value="Pkinase"/>
    <property type="match status" value="1"/>
</dbReference>
<proteinExistence type="inferred from homology"/>
<dbReference type="PANTHER" id="PTHR47167:SF4">
    <property type="entry name" value="SERINE_THREONINE-PROTEIN KINASE TAO"/>
    <property type="match status" value="1"/>
</dbReference>
<evidence type="ECO:0000256" key="4">
    <source>
        <dbReference type="ARBA" id="ARBA00022679"/>
    </source>
</evidence>
<comment type="catalytic activity">
    <reaction evidence="9">
        <text>L-threonyl-[protein] + ATP = O-phospho-L-threonyl-[protein] + ADP + H(+)</text>
        <dbReference type="Rhea" id="RHEA:46608"/>
        <dbReference type="Rhea" id="RHEA-COMP:11060"/>
        <dbReference type="Rhea" id="RHEA-COMP:11605"/>
        <dbReference type="ChEBI" id="CHEBI:15378"/>
        <dbReference type="ChEBI" id="CHEBI:30013"/>
        <dbReference type="ChEBI" id="CHEBI:30616"/>
        <dbReference type="ChEBI" id="CHEBI:61977"/>
        <dbReference type="ChEBI" id="CHEBI:456216"/>
        <dbReference type="EC" id="2.7.11.1"/>
    </reaction>
</comment>
<dbReference type="GO" id="GO:0005524">
    <property type="term" value="F:ATP binding"/>
    <property type="evidence" value="ECO:0007669"/>
    <property type="project" value="UniProtKB-UniRule"/>
</dbReference>
<dbReference type="FunFam" id="1.10.510.10:FF:000877">
    <property type="entry name" value="TAO kinase 2"/>
    <property type="match status" value="1"/>
</dbReference>
<evidence type="ECO:0000256" key="10">
    <source>
        <dbReference type="ARBA" id="ARBA00048679"/>
    </source>
</evidence>
<dbReference type="PANTHER" id="PTHR47167">
    <property type="entry name" value="SERINE/THREONINE-PROTEIN KINASE TAO1-LIKE PROTEIN"/>
    <property type="match status" value="1"/>
</dbReference>
<dbReference type="FunFam" id="3.30.200.20:FF:000029">
    <property type="entry name" value="Serine/threonine-protein kinase TAO2, putative"/>
    <property type="match status" value="1"/>
</dbReference>
<feature type="coiled-coil region" evidence="12">
    <location>
        <begin position="516"/>
        <end position="598"/>
    </location>
</feature>
<feature type="compositionally biased region" description="Polar residues" evidence="13">
    <location>
        <begin position="857"/>
        <end position="866"/>
    </location>
</feature>
<evidence type="ECO:0000256" key="5">
    <source>
        <dbReference type="ARBA" id="ARBA00022741"/>
    </source>
</evidence>
<evidence type="ECO:0000256" key="11">
    <source>
        <dbReference type="PROSITE-ProRule" id="PRU10141"/>
    </source>
</evidence>
<keyword evidence="5 11" id="KW-0547">Nucleotide-binding</keyword>
<keyword evidence="4" id="KW-0808">Transferase</keyword>
<keyword evidence="7 11" id="KW-0067">ATP-binding</keyword>
<dbReference type="Gene3D" id="3.30.200.20">
    <property type="entry name" value="Phosphorylase Kinase, domain 1"/>
    <property type="match status" value="1"/>
</dbReference>
<evidence type="ECO:0000256" key="13">
    <source>
        <dbReference type="SAM" id="MobiDB-lite"/>
    </source>
</evidence>
<evidence type="ECO:0000256" key="3">
    <source>
        <dbReference type="ARBA" id="ARBA00022527"/>
    </source>
</evidence>
<protein>
    <recommendedName>
        <fullName evidence="2">non-specific serine/threonine protein kinase</fullName>
        <ecNumber evidence="2">2.7.11.1</ecNumber>
    </recommendedName>
</protein>
<evidence type="ECO:0000256" key="6">
    <source>
        <dbReference type="ARBA" id="ARBA00022777"/>
    </source>
</evidence>
<dbReference type="SUPFAM" id="SSF56112">
    <property type="entry name" value="Protein kinase-like (PK-like)"/>
    <property type="match status" value="1"/>
</dbReference>
<feature type="coiled-coil region" evidence="12">
    <location>
        <begin position="629"/>
        <end position="672"/>
    </location>
</feature>
<feature type="region of interest" description="Disordered" evidence="13">
    <location>
        <begin position="325"/>
        <end position="440"/>
    </location>
</feature>
<dbReference type="Gene3D" id="1.10.510.10">
    <property type="entry name" value="Transferase(Phosphotransferase) domain 1"/>
    <property type="match status" value="1"/>
</dbReference>
<feature type="region of interest" description="Disordered" evidence="13">
    <location>
        <begin position="454"/>
        <end position="480"/>
    </location>
</feature>
<evidence type="ECO:0000256" key="9">
    <source>
        <dbReference type="ARBA" id="ARBA00047899"/>
    </source>
</evidence>
<evidence type="ECO:0000259" key="14">
    <source>
        <dbReference type="PROSITE" id="PS50011"/>
    </source>
</evidence>
<evidence type="ECO:0000256" key="8">
    <source>
        <dbReference type="ARBA" id="ARBA00023054"/>
    </source>
</evidence>
<feature type="compositionally biased region" description="Basic and acidic residues" evidence="13">
    <location>
        <begin position="723"/>
        <end position="736"/>
    </location>
</feature>
<dbReference type="GO" id="GO:0005737">
    <property type="term" value="C:cytoplasm"/>
    <property type="evidence" value="ECO:0007669"/>
    <property type="project" value="TreeGrafter"/>
</dbReference>
<feature type="compositionally biased region" description="Gly residues" evidence="13">
    <location>
        <begin position="419"/>
        <end position="430"/>
    </location>
</feature>
<feature type="binding site" evidence="11">
    <location>
        <position position="60"/>
    </location>
    <ligand>
        <name>ATP</name>
        <dbReference type="ChEBI" id="CHEBI:30616"/>
    </ligand>
</feature>
<feature type="domain" description="Protein kinase" evidence="14">
    <location>
        <begin position="30"/>
        <end position="286"/>
    </location>
</feature>
<feature type="compositionally biased region" description="Low complexity" evidence="13">
    <location>
        <begin position="867"/>
        <end position="892"/>
    </location>
</feature>
<keyword evidence="3" id="KW-0723">Serine/threonine-protein kinase</keyword>
<dbReference type="GO" id="GO:0004674">
    <property type="term" value="F:protein serine/threonine kinase activity"/>
    <property type="evidence" value="ECO:0007669"/>
    <property type="project" value="UniProtKB-KW"/>
</dbReference>
<evidence type="ECO:0000256" key="12">
    <source>
        <dbReference type="SAM" id="Coils"/>
    </source>
</evidence>
<comment type="similarity">
    <text evidence="1">Belongs to the protein kinase superfamily. STE Ser/Thr protein kinase family. STE20 subfamily.</text>
</comment>